<gene>
    <name evidence="1" type="ORF">PCOR1329_LOCUS41423</name>
</gene>
<name>A0ABN9TQT5_9DINO</name>
<evidence type="ECO:0000313" key="2">
    <source>
        <dbReference type="Proteomes" id="UP001189429"/>
    </source>
</evidence>
<comment type="caution">
    <text evidence="1">The sequence shown here is derived from an EMBL/GenBank/DDBJ whole genome shotgun (WGS) entry which is preliminary data.</text>
</comment>
<proteinExistence type="predicted"/>
<reference evidence="1" key="1">
    <citation type="submission" date="2023-10" db="EMBL/GenBank/DDBJ databases">
        <authorList>
            <person name="Chen Y."/>
            <person name="Shah S."/>
            <person name="Dougan E. K."/>
            <person name="Thang M."/>
            <person name="Chan C."/>
        </authorList>
    </citation>
    <scope>NUCLEOTIDE SEQUENCE [LARGE SCALE GENOMIC DNA]</scope>
</reference>
<feature type="non-terminal residue" evidence="1">
    <location>
        <position position="1"/>
    </location>
</feature>
<keyword evidence="2" id="KW-1185">Reference proteome</keyword>
<accession>A0ABN9TQT5</accession>
<dbReference type="EMBL" id="CAUYUJ010014983">
    <property type="protein sequence ID" value="CAK0848495.1"/>
    <property type="molecule type" value="Genomic_DNA"/>
</dbReference>
<feature type="non-terminal residue" evidence="1">
    <location>
        <position position="155"/>
    </location>
</feature>
<protein>
    <submittedName>
        <fullName evidence="1">Uncharacterized protein</fullName>
    </submittedName>
</protein>
<evidence type="ECO:0000313" key="1">
    <source>
        <dbReference type="EMBL" id="CAK0848495.1"/>
    </source>
</evidence>
<dbReference type="Proteomes" id="UP001189429">
    <property type="component" value="Unassembled WGS sequence"/>
</dbReference>
<sequence>GEDPAVKTGTQPMDAWLEPRETAPELRASSKRAWPLVRAGLTRAGPSRRWSRVRGPIGTIRANLLDIGWEARTATMWARPEHGGRWEWQASLQDGADHTEWHVVEVDSEAFGSVSDHQALLRGELKAGADVHLTRRELQRRARRGEWASWSRKMA</sequence>
<organism evidence="1 2">
    <name type="scientific">Prorocentrum cordatum</name>
    <dbReference type="NCBI Taxonomy" id="2364126"/>
    <lineage>
        <taxon>Eukaryota</taxon>
        <taxon>Sar</taxon>
        <taxon>Alveolata</taxon>
        <taxon>Dinophyceae</taxon>
        <taxon>Prorocentrales</taxon>
        <taxon>Prorocentraceae</taxon>
        <taxon>Prorocentrum</taxon>
    </lineage>
</organism>